<dbReference type="Proteomes" id="UP001447188">
    <property type="component" value="Unassembled WGS sequence"/>
</dbReference>
<name>A0ABR3GQR6_9PEZI</name>
<evidence type="ECO:0000313" key="2">
    <source>
        <dbReference type="Proteomes" id="UP001447188"/>
    </source>
</evidence>
<sequence length="391" mass="44792">MAITINMGTLPRARVLLASCLLAGLVIYTLFSALRPSHPPPAQSRPVAVEHTEPIPYGISVFEFDNYQKHLVVPKTHTEDVLWLTYFPPELLITTKLYLVDADPETLPPGALTTPMNKGHEVMAYLTYIIDHYYALPDITIFTHAHAAAWHNNDLQIASTPVMVLELNYHRVVRHGYMNLRCHWHPGCPAWINTTTTVMESIKKEAYFHAAFRELFPDDIVPPILASPCCAQFAVTRDTIRVHARERYIAWRRWIVETPLKDDVSGRVWEYLWQYVFPGPMRAASLETMAEACPEPHVCYCDGYGYCFGGAEAYRMHIARRERAEDLRSRLRMAEEDKTAVDDHWRREGMARVRAEIKALDDECEAEVVRAKIRGKNEALRRKELGSEFSG</sequence>
<dbReference type="EMBL" id="JBBBZM010000024">
    <property type="protein sequence ID" value="KAL0638250.1"/>
    <property type="molecule type" value="Genomic_DNA"/>
</dbReference>
<protein>
    <submittedName>
        <fullName evidence="1">Uncharacterized protein</fullName>
    </submittedName>
</protein>
<dbReference type="PANTHER" id="PTHR37490:SF3">
    <property type="entry name" value="DUF3431 DOMAIN CONTAINING PROTEIN"/>
    <property type="match status" value="1"/>
</dbReference>
<gene>
    <name evidence="1" type="ORF">Q9L58_002706</name>
</gene>
<dbReference type="Pfam" id="PF11913">
    <property type="entry name" value="DUF3431"/>
    <property type="match status" value="1"/>
</dbReference>
<accession>A0ABR3GQR6</accession>
<organism evidence="1 2">
    <name type="scientific">Discina gigas</name>
    <dbReference type="NCBI Taxonomy" id="1032678"/>
    <lineage>
        <taxon>Eukaryota</taxon>
        <taxon>Fungi</taxon>
        <taxon>Dikarya</taxon>
        <taxon>Ascomycota</taxon>
        <taxon>Pezizomycotina</taxon>
        <taxon>Pezizomycetes</taxon>
        <taxon>Pezizales</taxon>
        <taxon>Discinaceae</taxon>
        <taxon>Discina</taxon>
    </lineage>
</organism>
<comment type="caution">
    <text evidence="1">The sequence shown here is derived from an EMBL/GenBank/DDBJ whole genome shotgun (WGS) entry which is preliminary data.</text>
</comment>
<dbReference type="InterPro" id="IPR021838">
    <property type="entry name" value="DUF3431"/>
</dbReference>
<proteinExistence type="predicted"/>
<evidence type="ECO:0000313" key="1">
    <source>
        <dbReference type="EMBL" id="KAL0638250.1"/>
    </source>
</evidence>
<dbReference type="PANTHER" id="PTHR37490">
    <property type="entry name" value="EXPRESSED PROTEIN"/>
    <property type="match status" value="1"/>
</dbReference>
<reference evidence="1 2" key="1">
    <citation type="submission" date="2024-02" db="EMBL/GenBank/DDBJ databases">
        <title>Discinaceae phylogenomics.</title>
        <authorList>
            <person name="Dirks A.C."/>
            <person name="James T.Y."/>
        </authorList>
    </citation>
    <scope>NUCLEOTIDE SEQUENCE [LARGE SCALE GENOMIC DNA]</scope>
    <source>
        <strain evidence="1 2">ACD0624</strain>
    </source>
</reference>
<keyword evidence="2" id="KW-1185">Reference proteome</keyword>